<protein>
    <submittedName>
        <fullName evidence="1">Uncharacterized protein</fullName>
    </submittedName>
</protein>
<organism evidence="1 2">
    <name type="scientific">Nephila pilipes</name>
    <name type="common">Giant wood spider</name>
    <name type="synonym">Nephila maculata</name>
    <dbReference type="NCBI Taxonomy" id="299642"/>
    <lineage>
        <taxon>Eukaryota</taxon>
        <taxon>Metazoa</taxon>
        <taxon>Ecdysozoa</taxon>
        <taxon>Arthropoda</taxon>
        <taxon>Chelicerata</taxon>
        <taxon>Arachnida</taxon>
        <taxon>Araneae</taxon>
        <taxon>Araneomorphae</taxon>
        <taxon>Entelegynae</taxon>
        <taxon>Araneoidea</taxon>
        <taxon>Nephilidae</taxon>
        <taxon>Nephila</taxon>
    </lineage>
</organism>
<evidence type="ECO:0000313" key="2">
    <source>
        <dbReference type="Proteomes" id="UP000887013"/>
    </source>
</evidence>
<reference evidence="1" key="1">
    <citation type="submission" date="2020-08" db="EMBL/GenBank/DDBJ databases">
        <title>Multicomponent nature underlies the extraordinary mechanical properties of spider dragline silk.</title>
        <authorList>
            <person name="Kono N."/>
            <person name="Nakamura H."/>
            <person name="Mori M."/>
            <person name="Yoshida Y."/>
            <person name="Ohtoshi R."/>
            <person name="Malay A.D."/>
            <person name="Moran D.A.P."/>
            <person name="Tomita M."/>
            <person name="Numata K."/>
            <person name="Arakawa K."/>
        </authorList>
    </citation>
    <scope>NUCLEOTIDE SEQUENCE</scope>
</reference>
<name>A0A8X6IXB4_NEPPI</name>
<gene>
    <name evidence="1" type="ORF">NPIL_557551</name>
</gene>
<sequence>MGLPEGNGLGDSFVRLSTAIAIHLFDPTKHSYVLHGLHSYQTHSHLYRVTNLELGEHQALLDCCAKTTILSHRFYLHNEDSPLFSCNAP</sequence>
<evidence type="ECO:0000313" key="1">
    <source>
        <dbReference type="EMBL" id="GFS64837.1"/>
    </source>
</evidence>
<proteinExistence type="predicted"/>
<comment type="caution">
    <text evidence="1">The sequence shown here is derived from an EMBL/GenBank/DDBJ whole genome shotgun (WGS) entry which is preliminary data.</text>
</comment>
<dbReference type="Proteomes" id="UP000887013">
    <property type="component" value="Unassembled WGS sequence"/>
</dbReference>
<keyword evidence="2" id="KW-1185">Reference proteome</keyword>
<dbReference type="EMBL" id="BMAW01048227">
    <property type="protein sequence ID" value="GFS64837.1"/>
    <property type="molecule type" value="Genomic_DNA"/>
</dbReference>
<accession>A0A8X6IXB4</accession>
<dbReference type="AlphaFoldDB" id="A0A8X6IXB4"/>